<feature type="compositionally biased region" description="Basic and acidic residues" evidence="1">
    <location>
        <begin position="32"/>
        <end position="53"/>
    </location>
</feature>
<dbReference type="PROSITE" id="PS51257">
    <property type="entry name" value="PROKAR_LIPOPROTEIN"/>
    <property type="match status" value="1"/>
</dbReference>
<feature type="signal peptide" evidence="2">
    <location>
        <begin position="1"/>
        <end position="24"/>
    </location>
</feature>
<protein>
    <recommendedName>
        <fullName evidence="5">Lipoprotein</fullName>
    </recommendedName>
</protein>
<gene>
    <name evidence="3" type="ORF">FHL02_06385</name>
</gene>
<dbReference type="RefSeq" id="WP_153383144.1">
    <property type="nucleotide sequence ID" value="NZ_VDFM01000006.1"/>
</dbReference>
<proteinExistence type="predicted"/>
<keyword evidence="2" id="KW-0732">Signal</keyword>
<organism evidence="3 4">
    <name type="scientific">Companilactobacillus mishanensis</name>
    <dbReference type="NCBI Taxonomy" id="2486008"/>
    <lineage>
        <taxon>Bacteria</taxon>
        <taxon>Bacillati</taxon>
        <taxon>Bacillota</taxon>
        <taxon>Bacilli</taxon>
        <taxon>Lactobacillales</taxon>
        <taxon>Lactobacillaceae</taxon>
        <taxon>Companilactobacillus</taxon>
    </lineage>
</organism>
<reference evidence="3 4" key="1">
    <citation type="journal article" date="2019" name="Syst. Appl. Microbiol.">
        <title>Polyphasic characterization of two novel Lactobacillus spp. isolated from blown salami packages: Description of Lactobacillus halodurans sp. nov. and Lactobacillus salsicarnum sp. nov.</title>
        <authorList>
            <person name="Schuster J.A."/>
            <person name="Klingl A."/>
            <person name="Vogel R.F."/>
            <person name="Ehrmann M.A."/>
        </authorList>
    </citation>
    <scope>NUCLEOTIDE SEQUENCE [LARGE SCALE GENOMIC DNA]</scope>
    <source>
        <strain evidence="3 4">TMW 1.2118</strain>
    </source>
</reference>
<evidence type="ECO:0008006" key="5">
    <source>
        <dbReference type="Google" id="ProtNLM"/>
    </source>
</evidence>
<feature type="region of interest" description="Disordered" evidence="1">
    <location>
        <begin position="24"/>
        <end position="122"/>
    </location>
</feature>
<feature type="chain" id="PRO_5039341104" description="Lipoprotein" evidence="2">
    <location>
        <begin position="25"/>
        <end position="211"/>
    </location>
</feature>
<sequence>MKIFRKFGILLFTLIAMISLTACGGNKQSSENNDKPKQEKKVDHKDTDKKDSNTDDENDDDNNDQDQENDIKSSGKSSKVNKTPNVSKKVKNGTTYSSSHKATTTKSPAKSNTQSAPAKSNVRMVANEDEASSLWAYANNVDYPNDYYRVYQVSNGFKMVPIDSYAKQGHSSFIMTFNGDAYTLNGKLISPFSKLAAPKDPEGTTHGWHGY</sequence>
<comment type="caution">
    <text evidence="3">The sequence shown here is derived from an EMBL/GenBank/DDBJ whole genome shotgun (WGS) entry which is preliminary data.</text>
</comment>
<accession>A0A5P0ZI27</accession>
<dbReference type="Proteomes" id="UP000380386">
    <property type="component" value="Unassembled WGS sequence"/>
</dbReference>
<evidence type="ECO:0000256" key="1">
    <source>
        <dbReference type="SAM" id="MobiDB-lite"/>
    </source>
</evidence>
<dbReference type="OrthoDB" id="1988587at2"/>
<evidence type="ECO:0000256" key="2">
    <source>
        <dbReference type="SAM" id="SignalP"/>
    </source>
</evidence>
<feature type="compositionally biased region" description="Polar residues" evidence="1">
    <location>
        <begin position="72"/>
        <end position="118"/>
    </location>
</feature>
<name>A0A5P0ZI27_9LACO</name>
<dbReference type="EMBL" id="VDFM01000006">
    <property type="protein sequence ID" value="MQS52645.1"/>
    <property type="molecule type" value="Genomic_DNA"/>
</dbReference>
<feature type="compositionally biased region" description="Acidic residues" evidence="1">
    <location>
        <begin position="54"/>
        <end position="68"/>
    </location>
</feature>
<evidence type="ECO:0000313" key="3">
    <source>
        <dbReference type="EMBL" id="MQS52645.1"/>
    </source>
</evidence>
<dbReference type="AlphaFoldDB" id="A0A5P0ZI27"/>
<evidence type="ECO:0000313" key="4">
    <source>
        <dbReference type="Proteomes" id="UP000380386"/>
    </source>
</evidence>